<evidence type="ECO:0000256" key="2">
    <source>
        <dbReference type="SAM" id="Phobius"/>
    </source>
</evidence>
<keyword evidence="2" id="KW-1133">Transmembrane helix</keyword>
<evidence type="ECO:0000313" key="3">
    <source>
        <dbReference type="EMBL" id="CAK0873392.1"/>
    </source>
</evidence>
<feature type="transmembrane region" description="Helical" evidence="2">
    <location>
        <begin position="144"/>
        <end position="168"/>
    </location>
</feature>
<feature type="transmembrane region" description="Helical" evidence="2">
    <location>
        <begin position="38"/>
        <end position="57"/>
    </location>
</feature>
<feature type="transmembrane region" description="Helical" evidence="2">
    <location>
        <begin position="342"/>
        <end position="362"/>
    </location>
</feature>
<dbReference type="Proteomes" id="UP001189429">
    <property type="component" value="Unassembled WGS sequence"/>
</dbReference>
<sequence>MRVVLCSFAALFGGVYVWHALAASLVGSLVALTLQEFLGAYVCIIMAFAVVSFRRLLHSVAQDDTTSSPVVVSASALGDAAWARALAICLGLPALPALLAASCANQAVRRLRGRAGAGGLVTDRVASALGRCWSSDWLLLLPWVYLWSLALVVSKVTPVLLNVLLVWLRQVMSSWPYPPVVLGVFCLGMVLFLLPPVPGPPIYIFAGMVMSQKCPGGFWQGALSSVALCFALKLCACAVQQKVLGELLGGVHAVKRAVGVHRPFVRAIELILRSEGLSFGKCAVLCGGPDWPTSVLAGILRLSLWQCLLGTCPVCGIIPMSMTGSFLNKRHLDERWYNAGNLMFYVTLLVSVVFWAGSAWAVQEAFDRHGEALRSPRADCVHLDWLDHRAAFVAERSAVKWEESCRAPCAACTCSGPSSPCWWRTTSSRSRGAPASVPCRSPRASAICSGSAPRASCGPRAPPGSRPRWRSTRTRPHGRSAASRTEAHEAAAQQSLRGGEAAEGGASAQPLLGVELAGLPPHAGPRGAATP</sequence>
<keyword evidence="4" id="KW-1185">Reference proteome</keyword>
<evidence type="ECO:0000256" key="1">
    <source>
        <dbReference type="SAM" id="MobiDB-lite"/>
    </source>
</evidence>
<proteinExistence type="predicted"/>
<comment type="caution">
    <text evidence="3">The sequence shown here is derived from an EMBL/GenBank/DDBJ whole genome shotgun (WGS) entry which is preliminary data.</text>
</comment>
<organism evidence="3 4">
    <name type="scientific">Prorocentrum cordatum</name>
    <dbReference type="NCBI Taxonomy" id="2364126"/>
    <lineage>
        <taxon>Eukaryota</taxon>
        <taxon>Sar</taxon>
        <taxon>Alveolata</taxon>
        <taxon>Dinophyceae</taxon>
        <taxon>Prorocentrales</taxon>
        <taxon>Prorocentraceae</taxon>
        <taxon>Prorocentrum</taxon>
    </lineage>
</organism>
<reference evidence="3" key="1">
    <citation type="submission" date="2023-10" db="EMBL/GenBank/DDBJ databases">
        <authorList>
            <person name="Chen Y."/>
            <person name="Shah S."/>
            <person name="Dougan E. K."/>
            <person name="Thang M."/>
            <person name="Chan C."/>
        </authorList>
    </citation>
    <scope>NUCLEOTIDE SEQUENCE [LARGE SCALE GENOMIC DNA]</scope>
</reference>
<name>A0ABN9VMT2_9DINO</name>
<protein>
    <recommendedName>
        <fullName evidence="5">Dolichol kinase</fullName>
    </recommendedName>
</protein>
<keyword evidence="2" id="KW-0472">Membrane</keyword>
<evidence type="ECO:0000313" key="4">
    <source>
        <dbReference type="Proteomes" id="UP001189429"/>
    </source>
</evidence>
<feature type="transmembrane region" description="Helical" evidence="2">
    <location>
        <begin position="180"/>
        <end position="198"/>
    </location>
</feature>
<feature type="compositionally biased region" description="Basic residues" evidence="1">
    <location>
        <begin position="467"/>
        <end position="478"/>
    </location>
</feature>
<dbReference type="EMBL" id="CAUYUJ010017278">
    <property type="protein sequence ID" value="CAK0873392.1"/>
    <property type="molecule type" value="Genomic_DNA"/>
</dbReference>
<feature type="region of interest" description="Disordered" evidence="1">
    <location>
        <begin position="449"/>
        <end position="531"/>
    </location>
</feature>
<keyword evidence="2" id="KW-0812">Transmembrane</keyword>
<accession>A0ABN9VMT2</accession>
<evidence type="ECO:0008006" key="5">
    <source>
        <dbReference type="Google" id="ProtNLM"/>
    </source>
</evidence>
<gene>
    <name evidence="3" type="ORF">PCOR1329_LOCUS58615</name>
</gene>
<feature type="transmembrane region" description="Helical" evidence="2">
    <location>
        <begin position="218"/>
        <end position="239"/>
    </location>
</feature>